<protein>
    <submittedName>
        <fullName evidence="2">Uncharacterized protein</fullName>
    </submittedName>
</protein>
<sequence>MTSKRRFRRTLHGKTLKLPFGAEKPIEDFIEPEMEEDWMLADARRYNHVGNDLLGFETSRDSFAKISQQNVISDKALQYTEDKFTGFDDYSLIIEDASGAKVENPPKDKPVELMVPKVRPQPIRSLLPSFDQSLQIKTILWKAVRSSGFGYFI</sequence>
<proteinExistence type="predicted"/>
<accession>A0AC35G6T1</accession>
<dbReference type="Proteomes" id="UP000887580">
    <property type="component" value="Unplaced"/>
</dbReference>
<evidence type="ECO:0000313" key="1">
    <source>
        <dbReference type="Proteomes" id="UP000887580"/>
    </source>
</evidence>
<reference evidence="2" key="1">
    <citation type="submission" date="2022-11" db="UniProtKB">
        <authorList>
            <consortium name="WormBaseParasite"/>
        </authorList>
    </citation>
    <scope>IDENTIFICATION</scope>
</reference>
<evidence type="ECO:0000313" key="2">
    <source>
        <dbReference type="WBParaSite" id="PS1159_v2.g24050.t1"/>
    </source>
</evidence>
<dbReference type="WBParaSite" id="PS1159_v2.g24050.t1">
    <property type="protein sequence ID" value="PS1159_v2.g24050.t1"/>
    <property type="gene ID" value="PS1159_v2.g24050"/>
</dbReference>
<name>A0AC35G6T1_9BILA</name>
<organism evidence="1 2">
    <name type="scientific">Panagrolaimus sp. PS1159</name>
    <dbReference type="NCBI Taxonomy" id="55785"/>
    <lineage>
        <taxon>Eukaryota</taxon>
        <taxon>Metazoa</taxon>
        <taxon>Ecdysozoa</taxon>
        <taxon>Nematoda</taxon>
        <taxon>Chromadorea</taxon>
        <taxon>Rhabditida</taxon>
        <taxon>Tylenchina</taxon>
        <taxon>Panagrolaimomorpha</taxon>
        <taxon>Panagrolaimoidea</taxon>
        <taxon>Panagrolaimidae</taxon>
        <taxon>Panagrolaimus</taxon>
    </lineage>
</organism>